<protein>
    <submittedName>
        <fullName evidence="10">Protein REVEILLE 2-like</fullName>
    </submittedName>
</protein>
<comment type="subcellular location">
    <subcellularLocation>
        <location evidence="1">Nucleus</location>
    </subcellularLocation>
</comment>
<dbReference type="GO" id="GO:0005634">
    <property type="term" value="C:nucleus"/>
    <property type="evidence" value="ECO:0007669"/>
    <property type="project" value="UniProtKB-SubCell"/>
</dbReference>
<dbReference type="PANTHER" id="PTHR12802:SF155">
    <property type="entry name" value="DEUBIQUITINASE MYSM1"/>
    <property type="match status" value="1"/>
</dbReference>
<dbReference type="FunFam" id="1.10.10.60:FF:000023">
    <property type="entry name" value="protein REVEILLE 6 isoform X1"/>
    <property type="match status" value="1"/>
</dbReference>
<dbReference type="SUPFAM" id="SSF46689">
    <property type="entry name" value="Homeodomain-like"/>
    <property type="match status" value="1"/>
</dbReference>
<dbReference type="NCBIfam" id="TIGR01557">
    <property type="entry name" value="myb_SHAQKYF"/>
    <property type="match status" value="1"/>
</dbReference>
<feature type="region of interest" description="Disordered" evidence="6">
    <location>
        <begin position="368"/>
        <end position="399"/>
    </location>
</feature>
<evidence type="ECO:0000259" key="8">
    <source>
        <dbReference type="PROSITE" id="PS51293"/>
    </source>
</evidence>
<proteinExistence type="predicted"/>
<feature type="region of interest" description="Disordered" evidence="6">
    <location>
        <begin position="439"/>
        <end position="459"/>
    </location>
</feature>
<dbReference type="Proteomes" id="UP001140949">
    <property type="component" value="Unassembled WGS sequence"/>
</dbReference>
<feature type="compositionally biased region" description="Polar residues" evidence="6">
    <location>
        <begin position="191"/>
        <end position="202"/>
    </location>
</feature>
<feature type="compositionally biased region" description="Polar residues" evidence="6">
    <location>
        <begin position="386"/>
        <end position="399"/>
    </location>
</feature>
<evidence type="ECO:0000259" key="7">
    <source>
        <dbReference type="PROSITE" id="PS50090"/>
    </source>
</evidence>
<comment type="caution">
    <text evidence="10">The sequence shown here is derived from an EMBL/GenBank/DDBJ whole genome shotgun (WGS) entry which is preliminary data.</text>
</comment>
<gene>
    <name evidence="10" type="ORF">M6B38_252025</name>
</gene>
<dbReference type="CDD" id="cd00167">
    <property type="entry name" value="SANT"/>
    <property type="match status" value="1"/>
</dbReference>
<dbReference type="InterPro" id="IPR017930">
    <property type="entry name" value="Myb_dom"/>
</dbReference>
<dbReference type="Gene3D" id="1.10.10.60">
    <property type="entry name" value="Homeodomain-like"/>
    <property type="match status" value="1"/>
</dbReference>
<evidence type="ECO:0000256" key="4">
    <source>
        <dbReference type="ARBA" id="ARBA00023163"/>
    </source>
</evidence>
<feature type="domain" description="Myb-like" evidence="7">
    <location>
        <begin position="46"/>
        <end position="96"/>
    </location>
</feature>
<keyword evidence="5" id="KW-0539">Nucleus</keyword>
<feature type="domain" description="SANT" evidence="8">
    <location>
        <begin position="49"/>
        <end position="100"/>
    </location>
</feature>
<keyword evidence="3" id="KW-0238">DNA-binding</keyword>
<feature type="region of interest" description="Disordered" evidence="6">
    <location>
        <begin position="106"/>
        <end position="137"/>
    </location>
</feature>
<accession>A0AAX6IIF4</accession>
<dbReference type="GO" id="GO:0003677">
    <property type="term" value="F:DNA binding"/>
    <property type="evidence" value="ECO:0007669"/>
    <property type="project" value="UniProtKB-KW"/>
</dbReference>
<keyword evidence="2" id="KW-0805">Transcription regulation</keyword>
<feature type="region of interest" description="Disordered" evidence="6">
    <location>
        <begin position="1"/>
        <end position="35"/>
    </location>
</feature>
<dbReference type="PROSITE" id="PS51293">
    <property type="entry name" value="SANT"/>
    <property type="match status" value="1"/>
</dbReference>
<evidence type="ECO:0000256" key="1">
    <source>
        <dbReference type="ARBA" id="ARBA00004123"/>
    </source>
</evidence>
<evidence type="ECO:0000259" key="9">
    <source>
        <dbReference type="PROSITE" id="PS51294"/>
    </source>
</evidence>
<keyword evidence="4" id="KW-0804">Transcription</keyword>
<dbReference type="GO" id="GO:0010468">
    <property type="term" value="P:regulation of gene expression"/>
    <property type="evidence" value="ECO:0007669"/>
    <property type="project" value="UniProtKB-ARBA"/>
</dbReference>
<sequence length="459" mass="49521">MGIQDQTGIINPNPPSVASNQMQVGVGTSSANGGDKHILKVRKPYTITKQREKWAEEEHKKFVEAIQLYGRAWRRIEEHIGTKTAVQIRSHAQKFFSKVVRESAEDSTDNVKPIEIPPPRPKRKPTHPYPRKLGNTCSNVGLSISKLERSFSPVKSAFEGENGSPTSVLSGFGSDTLGSLLSNLQNSCTSPLTSAAGSNEQDTSIEEENNLPLSRQTSAGLTTHDESAMELDMGSNGNVPSKEASLLEEQVPCLKLFGKTVMMTDKHKPSSPGAGNTTQDPDSLPTLSIGIQERSAPSQNFVQGSSIHGDFPLGLGKSAWSPWHGSVLPMFYYPLPSPTYGDNANPSEARTIPLPWWGMNQEEIPRQVTSRPLAEVPSDKEGQKECSWTGSDASTSVSDGANTVCSQSAANAVQGERAGSGASARGFVPYRRCVVEKEVQQNSRRMADDGEGQSVGLCL</sequence>
<evidence type="ECO:0000313" key="10">
    <source>
        <dbReference type="EMBL" id="KAJ6853002.1"/>
    </source>
</evidence>
<dbReference type="InterPro" id="IPR017884">
    <property type="entry name" value="SANT_dom"/>
</dbReference>
<feature type="domain" description="HTH myb-type" evidence="9">
    <location>
        <begin position="46"/>
        <end position="100"/>
    </location>
</feature>
<feature type="compositionally biased region" description="Polar residues" evidence="6">
    <location>
        <begin position="1"/>
        <end position="32"/>
    </location>
</feature>
<dbReference type="Pfam" id="PF00249">
    <property type="entry name" value="Myb_DNA-binding"/>
    <property type="match status" value="1"/>
</dbReference>
<dbReference type="EMBL" id="JANAVB010001200">
    <property type="protein sequence ID" value="KAJ6853002.1"/>
    <property type="molecule type" value="Genomic_DNA"/>
</dbReference>
<dbReference type="PROSITE" id="PS51294">
    <property type="entry name" value="HTH_MYB"/>
    <property type="match status" value="1"/>
</dbReference>
<dbReference type="SMART" id="SM00717">
    <property type="entry name" value="SANT"/>
    <property type="match status" value="1"/>
</dbReference>
<dbReference type="InterPro" id="IPR006447">
    <property type="entry name" value="Myb_dom_plants"/>
</dbReference>
<dbReference type="InterPro" id="IPR001005">
    <property type="entry name" value="SANT/Myb"/>
</dbReference>
<evidence type="ECO:0000313" key="11">
    <source>
        <dbReference type="Proteomes" id="UP001140949"/>
    </source>
</evidence>
<dbReference type="PROSITE" id="PS50090">
    <property type="entry name" value="MYB_LIKE"/>
    <property type="match status" value="1"/>
</dbReference>
<feature type="compositionally biased region" description="Basic residues" evidence="6">
    <location>
        <begin position="120"/>
        <end position="130"/>
    </location>
</feature>
<evidence type="ECO:0000256" key="5">
    <source>
        <dbReference type="ARBA" id="ARBA00023242"/>
    </source>
</evidence>
<keyword evidence="11" id="KW-1185">Reference proteome</keyword>
<name>A0AAX6IIF4_IRIPA</name>
<evidence type="ECO:0000256" key="3">
    <source>
        <dbReference type="ARBA" id="ARBA00023125"/>
    </source>
</evidence>
<evidence type="ECO:0000256" key="6">
    <source>
        <dbReference type="SAM" id="MobiDB-lite"/>
    </source>
</evidence>
<dbReference type="InterPro" id="IPR009057">
    <property type="entry name" value="Homeodomain-like_sf"/>
</dbReference>
<evidence type="ECO:0000256" key="2">
    <source>
        <dbReference type="ARBA" id="ARBA00023015"/>
    </source>
</evidence>
<dbReference type="PANTHER" id="PTHR12802">
    <property type="entry name" value="SWI/SNF COMPLEX-RELATED"/>
    <property type="match status" value="1"/>
</dbReference>
<dbReference type="AlphaFoldDB" id="A0AAX6IIF4"/>
<reference evidence="10" key="1">
    <citation type="journal article" date="2023" name="GigaByte">
        <title>Genome assembly of the bearded iris, Iris pallida Lam.</title>
        <authorList>
            <person name="Bruccoleri R.E."/>
            <person name="Oakeley E.J."/>
            <person name="Faust A.M.E."/>
            <person name="Altorfer M."/>
            <person name="Dessus-Babus S."/>
            <person name="Burckhardt D."/>
            <person name="Oertli M."/>
            <person name="Naumann U."/>
            <person name="Petersen F."/>
            <person name="Wong J."/>
        </authorList>
    </citation>
    <scope>NUCLEOTIDE SEQUENCE</scope>
    <source>
        <strain evidence="10">GSM-AAB239-AS_SAM_17_03QT</strain>
    </source>
</reference>
<feature type="region of interest" description="Disordered" evidence="6">
    <location>
        <begin position="191"/>
        <end position="218"/>
    </location>
</feature>
<reference evidence="10" key="2">
    <citation type="submission" date="2023-04" db="EMBL/GenBank/DDBJ databases">
        <authorList>
            <person name="Bruccoleri R.E."/>
            <person name="Oakeley E.J."/>
            <person name="Faust A.-M."/>
            <person name="Dessus-Babus S."/>
            <person name="Altorfer M."/>
            <person name="Burckhardt D."/>
            <person name="Oertli M."/>
            <person name="Naumann U."/>
            <person name="Petersen F."/>
            <person name="Wong J."/>
        </authorList>
    </citation>
    <scope>NUCLEOTIDE SEQUENCE</scope>
    <source>
        <strain evidence="10">GSM-AAB239-AS_SAM_17_03QT</strain>
        <tissue evidence="10">Leaf</tissue>
    </source>
</reference>
<organism evidence="10 11">
    <name type="scientific">Iris pallida</name>
    <name type="common">Sweet iris</name>
    <dbReference type="NCBI Taxonomy" id="29817"/>
    <lineage>
        <taxon>Eukaryota</taxon>
        <taxon>Viridiplantae</taxon>
        <taxon>Streptophyta</taxon>
        <taxon>Embryophyta</taxon>
        <taxon>Tracheophyta</taxon>
        <taxon>Spermatophyta</taxon>
        <taxon>Magnoliopsida</taxon>
        <taxon>Liliopsida</taxon>
        <taxon>Asparagales</taxon>
        <taxon>Iridaceae</taxon>
        <taxon>Iridoideae</taxon>
        <taxon>Irideae</taxon>
        <taxon>Iris</taxon>
    </lineage>
</organism>